<reference evidence="1 2" key="1">
    <citation type="submission" date="2023-01" db="EMBL/GenBank/DDBJ databases">
        <title>Draft genome sequence of Nocardiopsis sp. RSe5-2 isolated from halophytes.</title>
        <authorList>
            <person name="Duangmal K."/>
            <person name="Chantavorakit T."/>
        </authorList>
    </citation>
    <scope>NUCLEOTIDE SEQUENCE [LARGE SCALE GENOMIC DNA]</scope>
    <source>
        <strain evidence="1 2">RSe5-2</strain>
    </source>
</reference>
<keyword evidence="2" id="KW-1185">Reference proteome</keyword>
<organism evidence="1 2">
    <name type="scientific">Nocardiopsis endophytica</name>
    <dbReference type="NCBI Taxonomy" id="3018445"/>
    <lineage>
        <taxon>Bacteria</taxon>
        <taxon>Bacillati</taxon>
        <taxon>Actinomycetota</taxon>
        <taxon>Actinomycetes</taxon>
        <taxon>Streptosporangiales</taxon>
        <taxon>Nocardiopsidaceae</taxon>
        <taxon>Nocardiopsis</taxon>
    </lineage>
</organism>
<comment type="caution">
    <text evidence="1">The sequence shown here is derived from an EMBL/GenBank/DDBJ whole genome shotgun (WGS) entry which is preliminary data.</text>
</comment>
<evidence type="ECO:0008006" key="3">
    <source>
        <dbReference type="Google" id="ProtNLM"/>
    </source>
</evidence>
<evidence type="ECO:0000313" key="1">
    <source>
        <dbReference type="EMBL" id="MDA2813186.1"/>
    </source>
</evidence>
<proteinExistence type="predicted"/>
<accession>A0ABT4U8Y4</accession>
<evidence type="ECO:0000313" key="2">
    <source>
        <dbReference type="Proteomes" id="UP001527866"/>
    </source>
</evidence>
<dbReference type="Gene3D" id="3.40.30.10">
    <property type="entry name" value="Glutaredoxin"/>
    <property type="match status" value="1"/>
</dbReference>
<sequence length="95" mass="10236">MSGSRVLRVFVTDGCPDCRHALALVRRLRWMRPHIRVEVVDMARPGADVPEGVVAAPCFVMGGRVLARGEAGLLALLAELDAAGERRPDTTGMGR</sequence>
<dbReference type="Proteomes" id="UP001527866">
    <property type="component" value="Unassembled WGS sequence"/>
</dbReference>
<protein>
    <recommendedName>
        <fullName evidence="3">Glutaredoxin</fullName>
    </recommendedName>
</protein>
<dbReference type="SUPFAM" id="SSF52833">
    <property type="entry name" value="Thioredoxin-like"/>
    <property type="match status" value="1"/>
</dbReference>
<gene>
    <name evidence="1" type="ORF">O4J56_21250</name>
</gene>
<dbReference type="InterPro" id="IPR036249">
    <property type="entry name" value="Thioredoxin-like_sf"/>
</dbReference>
<dbReference type="EMBL" id="JAQFWQ010000070">
    <property type="protein sequence ID" value="MDA2813186.1"/>
    <property type="molecule type" value="Genomic_DNA"/>
</dbReference>
<dbReference type="RefSeq" id="WP_270688037.1">
    <property type="nucleotide sequence ID" value="NZ_JAQFWQ010000070.1"/>
</dbReference>
<name>A0ABT4U8Y4_9ACTN</name>